<comment type="catalytic activity">
    <reaction evidence="16 17">
        <text>a ubiquinone + NADH + 5 H(+)(in) = a ubiquinol + NAD(+) + 4 H(+)(out)</text>
        <dbReference type="Rhea" id="RHEA:29091"/>
        <dbReference type="Rhea" id="RHEA-COMP:9565"/>
        <dbReference type="Rhea" id="RHEA-COMP:9566"/>
        <dbReference type="ChEBI" id="CHEBI:15378"/>
        <dbReference type="ChEBI" id="CHEBI:16389"/>
        <dbReference type="ChEBI" id="CHEBI:17976"/>
        <dbReference type="ChEBI" id="CHEBI:57540"/>
        <dbReference type="ChEBI" id="CHEBI:57945"/>
        <dbReference type="EC" id="7.1.1.2"/>
    </reaction>
</comment>
<evidence type="ECO:0000256" key="14">
    <source>
        <dbReference type="ARBA" id="ARBA00023128"/>
    </source>
</evidence>
<keyword evidence="8 17" id="KW-0999">Mitochondrion inner membrane</keyword>
<feature type="transmembrane region" description="Helical" evidence="17">
    <location>
        <begin position="9"/>
        <end position="25"/>
    </location>
</feature>
<keyword evidence="10 17" id="KW-0249">Electron transport</keyword>
<proteinExistence type="inferred from homology"/>
<evidence type="ECO:0000256" key="2">
    <source>
        <dbReference type="ARBA" id="ARBA00007012"/>
    </source>
</evidence>
<evidence type="ECO:0000256" key="10">
    <source>
        <dbReference type="ARBA" id="ARBA00022982"/>
    </source>
</evidence>
<evidence type="ECO:0000256" key="16">
    <source>
        <dbReference type="ARBA" id="ARBA00049551"/>
    </source>
</evidence>
<evidence type="ECO:0000313" key="19">
    <source>
        <dbReference type="EMBL" id="QTD82978.1"/>
    </source>
</evidence>
<evidence type="ECO:0000256" key="8">
    <source>
        <dbReference type="ARBA" id="ARBA00022792"/>
    </source>
</evidence>
<evidence type="ECO:0000256" key="3">
    <source>
        <dbReference type="ARBA" id="ARBA00012944"/>
    </source>
</evidence>
<feature type="transmembrane region" description="Helical" evidence="17">
    <location>
        <begin position="312"/>
        <end position="333"/>
    </location>
</feature>
<keyword evidence="11 17" id="KW-1133">Transmembrane helix</keyword>
<evidence type="ECO:0000256" key="17">
    <source>
        <dbReference type="RuleBase" id="RU003403"/>
    </source>
</evidence>
<feature type="transmembrane region" description="Helical" evidence="17">
    <location>
        <begin position="271"/>
        <end position="291"/>
    </location>
</feature>
<accession>A0A8A4VPV6</accession>
<evidence type="ECO:0000256" key="12">
    <source>
        <dbReference type="ARBA" id="ARBA00023027"/>
    </source>
</evidence>
<protein>
    <recommendedName>
        <fullName evidence="4 17">NADH-ubiquinone oxidoreductase chain 2</fullName>
        <ecNumber evidence="3 17">7.1.1.2</ecNumber>
    </recommendedName>
</protein>
<evidence type="ECO:0000256" key="6">
    <source>
        <dbReference type="ARBA" id="ARBA00022660"/>
    </source>
</evidence>
<dbReference type="GO" id="GO:0006120">
    <property type="term" value="P:mitochondrial electron transport, NADH to ubiquinone"/>
    <property type="evidence" value="ECO:0007669"/>
    <property type="project" value="InterPro"/>
</dbReference>
<dbReference type="GO" id="GO:0005743">
    <property type="term" value="C:mitochondrial inner membrane"/>
    <property type="evidence" value="ECO:0007669"/>
    <property type="project" value="UniProtKB-SubCell"/>
</dbReference>
<keyword evidence="13 17" id="KW-0830">Ubiquinone</keyword>
<evidence type="ECO:0000256" key="11">
    <source>
        <dbReference type="ARBA" id="ARBA00022989"/>
    </source>
</evidence>
<evidence type="ECO:0000256" key="1">
    <source>
        <dbReference type="ARBA" id="ARBA00004448"/>
    </source>
</evidence>
<keyword evidence="12 17" id="KW-0520">NAD</keyword>
<keyword evidence="9 17" id="KW-1278">Translocase</keyword>
<evidence type="ECO:0000256" key="13">
    <source>
        <dbReference type="ARBA" id="ARBA00023075"/>
    </source>
</evidence>
<comment type="similarity">
    <text evidence="2 17">Belongs to the complex I subunit 2 family.</text>
</comment>
<dbReference type="GO" id="GO:0008137">
    <property type="term" value="F:NADH dehydrogenase (ubiquinone) activity"/>
    <property type="evidence" value="ECO:0007669"/>
    <property type="project" value="UniProtKB-EC"/>
</dbReference>
<reference evidence="19" key="1">
    <citation type="submission" date="2021-01" db="EMBL/GenBank/DDBJ databases">
        <authorList>
            <person name="Nam S.-E."/>
            <person name="Lee S."/>
            <person name="Rhee J.-S."/>
        </authorList>
    </citation>
    <scope>NUCLEOTIDE SEQUENCE</scope>
</reference>
<dbReference type="AlphaFoldDB" id="A0A8A4VPV6"/>
<dbReference type="EMBL" id="MW542504">
    <property type="protein sequence ID" value="QTD82978.1"/>
    <property type="molecule type" value="Genomic_DNA"/>
</dbReference>
<gene>
    <name evidence="19" type="primary">nad2</name>
</gene>
<keyword evidence="6 17" id="KW-0679">Respiratory chain</keyword>
<comment type="function">
    <text evidence="17">Core subunit of the mitochondrial membrane respiratory chain NADH dehydrogenase (Complex I) which catalyzes electron transfer from NADH through the respiratory chain, using ubiquinone as an electron acceptor. Essential for the catalytic activity and assembly of complex I.</text>
</comment>
<sequence length="334" mass="37208">MPLFFIKPYTLLFFTTLMVGILITLSSTNWLMIWMGLELTLYSFIPILLQTTFNQEKEAAVKYFLTQALASGLLLLGILVTNISPYLMILPLFALAMKLGLAPFHFWLPSVMISMPWSMCWLLSTILKIGPMFLFIMMIEASFQPVIAAISAISVLVGGIGGLNQTQIRPLLAYSSISHMGWTIACAIVSPTMAMFYFTAYIFMVSAIMMTLNSMHSFILSSSMNLLNAPKHLQLSFIISMLSLSGLPPLFGFFPKLMVLLTLIQSNMTMLTIFLIIGATINLFYYLKLLTSIFFSSSPKLPIYSISPKSNILGPFMTSLASITAIVILSLYMF</sequence>
<feature type="transmembrane region" description="Helical" evidence="17">
    <location>
        <begin position="232"/>
        <end position="251"/>
    </location>
</feature>
<dbReference type="PANTHER" id="PTHR46552">
    <property type="entry name" value="NADH-UBIQUINONE OXIDOREDUCTASE CHAIN 2"/>
    <property type="match status" value="1"/>
</dbReference>
<feature type="transmembrane region" description="Helical" evidence="17">
    <location>
        <begin position="145"/>
        <end position="164"/>
    </location>
</feature>
<evidence type="ECO:0000259" key="18">
    <source>
        <dbReference type="Pfam" id="PF00361"/>
    </source>
</evidence>
<dbReference type="EC" id="7.1.1.2" evidence="3 17"/>
<geneLocation type="mitochondrion" evidence="19"/>
<dbReference type="InterPro" id="IPR001750">
    <property type="entry name" value="ND/Mrp_TM"/>
</dbReference>
<organism evidence="19">
    <name type="scientific">Melinna cristata</name>
    <dbReference type="NCBI Taxonomy" id="222004"/>
    <lineage>
        <taxon>Eukaryota</taxon>
        <taxon>Metazoa</taxon>
        <taxon>Spiralia</taxon>
        <taxon>Lophotrochozoa</taxon>
        <taxon>Annelida</taxon>
        <taxon>Polychaeta</taxon>
        <taxon>Sedentaria</taxon>
        <taxon>Canalipalpata</taxon>
        <taxon>Terebellida</taxon>
        <taxon>Terebelliformia</taxon>
        <taxon>Melinnidae</taxon>
        <taxon>Melinna</taxon>
    </lineage>
</organism>
<evidence type="ECO:0000256" key="7">
    <source>
        <dbReference type="ARBA" id="ARBA00022692"/>
    </source>
</evidence>
<keyword evidence="5" id="KW-0813">Transport</keyword>
<comment type="subcellular location">
    <subcellularLocation>
        <location evidence="1 17">Mitochondrion inner membrane</location>
        <topology evidence="1 17">Multi-pass membrane protein</topology>
    </subcellularLocation>
</comment>
<name>A0A8A4VPV6_9ANNE</name>
<evidence type="ECO:0000256" key="15">
    <source>
        <dbReference type="ARBA" id="ARBA00023136"/>
    </source>
</evidence>
<dbReference type="InterPro" id="IPR003917">
    <property type="entry name" value="NADH_UbQ_OxRdtase_chain2"/>
</dbReference>
<keyword evidence="14 17" id="KW-0496">Mitochondrion</keyword>
<dbReference type="PRINTS" id="PR01436">
    <property type="entry name" value="NADHDHGNASE2"/>
</dbReference>
<keyword evidence="7 17" id="KW-0812">Transmembrane</keyword>
<dbReference type="PANTHER" id="PTHR46552:SF1">
    <property type="entry name" value="NADH-UBIQUINONE OXIDOREDUCTASE CHAIN 2"/>
    <property type="match status" value="1"/>
</dbReference>
<evidence type="ECO:0000256" key="9">
    <source>
        <dbReference type="ARBA" id="ARBA00022967"/>
    </source>
</evidence>
<feature type="domain" description="NADH:quinone oxidoreductase/Mrp antiporter transmembrane" evidence="18">
    <location>
        <begin position="27"/>
        <end position="280"/>
    </location>
</feature>
<dbReference type="InterPro" id="IPR050175">
    <property type="entry name" value="Complex_I_Subunit_2"/>
</dbReference>
<evidence type="ECO:0000256" key="4">
    <source>
        <dbReference type="ARBA" id="ARBA00021008"/>
    </source>
</evidence>
<dbReference type="Pfam" id="PF00361">
    <property type="entry name" value="Proton_antipo_M"/>
    <property type="match status" value="1"/>
</dbReference>
<evidence type="ECO:0000256" key="5">
    <source>
        <dbReference type="ARBA" id="ARBA00022448"/>
    </source>
</evidence>
<keyword evidence="15 17" id="KW-0472">Membrane</keyword>